<dbReference type="InterPro" id="IPR050478">
    <property type="entry name" value="Ethylene_sulfur-biosynth"/>
</dbReference>
<dbReference type="GO" id="GO:0030170">
    <property type="term" value="F:pyridoxal phosphate binding"/>
    <property type="evidence" value="ECO:0007669"/>
    <property type="project" value="InterPro"/>
</dbReference>
<dbReference type="Gene3D" id="3.40.640.10">
    <property type="entry name" value="Type I PLP-dependent aspartate aminotransferase-like (Major domain)"/>
    <property type="match status" value="1"/>
</dbReference>
<dbReference type="OMA" id="KIPWRYA"/>
<dbReference type="InterPro" id="IPR015421">
    <property type="entry name" value="PyrdxlP-dep_Trfase_major"/>
</dbReference>
<dbReference type="Gene3D" id="3.90.1150.10">
    <property type="entry name" value="Aspartate Aminotransferase, domain 1"/>
    <property type="match status" value="2"/>
</dbReference>
<dbReference type="GeneTree" id="ENSGT00940000164760"/>
<dbReference type="GO" id="GO:0008483">
    <property type="term" value="F:transaminase activity"/>
    <property type="evidence" value="ECO:0007669"/>
    <property type="project" value="TreeGrafter"/>
</dbReference>
<evidence type="ECO:0000259" key="2">
    <source>
        <dbReference type="Pfam" id="PF00155"/>
    </source>
</evidence>
<dbReference type="PANTHER" id="PTHR43795">
    <property type="entry name" value="BIFUNCTIONAL ASPARTATE AMINOTRANSFERASE AND GLUTAMATE/ASPARTATE-PREPHENATE AMINOTRANSFERASE-RELATED"/>
    <property type="match status" value="1"/>
</dbReference>
<proteinExistence type="predicted"/>
<protein>
    <submittedName>
        <fullName evidence="3">1-aminocyclopropane-1-carboxylate synthase-like protein 1</fullName>
    </submittedName>
</protein>
<dbReference type="PANTHER" id="PTHR43795:SF17">
    <property type="entry name" value="1-AMINOCYCLOPROPANE-1-CARBOXYLATE SYNTHASE-LIKE PROTEIN 1"/>
    <property type="match status" value="1"/>
</dbReference>
<dbReference type="SUPFAM" id="SSF53383">
    <property type="entry name" value="PLP-dependent transferases"/>
    <property type="match status" value="1"/>
</dbReference>
<evidence type="ECO:0000313" key="4">
    <source>
        <dbReference type="Proteomes" id="UP000472277"/>
    </source>
</evidence>
<dbReference type="CDD" id="cd00609">
    <property type="entry name" value="AAT_like"/>
    <property type="match status" value="1"/>
</dbReference>
<dbReference type="AlphaFoldDB" id="A0A673WIA6"/>
<dbReference type="GO" id="GO:0006520">
    <property type="term" value="P:amino acid metabolic process"/>
    <property type="evidence" value="ECO:0007669"/>
    <property type="project" value="TreeGrafter"/>
</dbReference>
<dbReference type="Ensembl" id="ENSSTUT00000012451.1">
    <property type="protein sequence ID" value="ENSSTUP00000011729.1"/>
    <property type="gene ID" value="ENSSTUG00000005394.1"/>
</dbReference>
<dbReference type="InterPro" id="IPR004839">
    <property type="entry name" value="Aminotransferase_I/II_large"/>
</dbReference>
<dbReference type="Proteomes" id="UP000472277">
    <property type="component" value="Chromosome 7"/>
</dbReference>
<feature type="domain" description="Aminotransferase class I/classII large" evidence="2">
    <location>
        <begin position="198"/>
        <end position="534"/>
    </location>
</feature>
<dbReference type="InterPro" id="IPR015422">
    <property type="entry name" value="PyrdxlP-dep_Trfase_small"/>
</dbReference>
<dbReference type="InterPro" id="IPR015424">
    <property type="entry name" value="PyrdxlP-dep_Trfase"/>
</dbReference>
<reference evidence="3" key="1">
    <citation type="submission" date="2025-08" db="UniProtKB">
        <authorList>
            <consortium name="Ensembl"/>
        </authorList>
    </citation>
    <scope>IDENTIFICATION</scope>
</reference>
<evidence type="ECO:0000313" key="3">
    <source>
        <dbReference type="Ensembl" id="ENSSTUP00000011729.1"/>
    </source>
</evidence>
<dbReference type="Pfam" id="PF00155">
    <property type="entry name" value="Aminotran_1_2"/>
    <property type="match status" value="1"/>
</dbReference>
<sequence>MFTGALAAVRQTAPTAPPFAPTFSTDSTVPSATSGHTAILNALSAPATSSVPFGCPAPTTEPPPSIPARCPTKPESILATLRGAETPGHSVYLSRRGNSIRQHQGILQEGFTQYQADKYQHTDNPNGIINMGTSENKLCYDLLHKRNDTLFIASDVSVGDVVLYLLYCITLQWNVTVLSPSINQNPFCAPASLPQMTQPDMLHIDPALLQYPDWKGHRFLREEVSRFLSHYCGSPRPLRADNVSELNSPLVVLYNGSNAILIPTPFYGVITEDVHLYSSVRLFHVHLDCEPSGSDSRPFHLTVDKLEEAMRKAISEGLNVRAMVLVNPHNPLADVYTPQEMTGFLEFAKRHKLHAIVDEVYMLTVFEDTVTFHSVLSMDSLPDPQRTHVMWGMSKDFAMGGVRVGTVYSDNRDLVEALVKLGVFHGVPGPIQHQIAILLQDKDWINGKFLPENRLRMQAAHRYMTGELQSLGVPYLHRPACFYIWADLRKYLYEPSFVEELSLWRCFLRHKVVLSCGQAFHCSTPGWFRIVFTDRQQHLTLGTFRCFSLLMIAGEENRYREMLIFFPPPFSPSSLFCPVFL</sequence>
<name>A0A673WIA6_SALTR</name>
<evidence type="ECO:0000256" key="1">
    <source>
        <dbReference type="ARBA" id="ARBA00022898"/>
    </source>
</evidence>
<keyword evidence="1" id="KW-0663">Pyridoxal phosphate</keyword>
<gene>
    <name evidence="3" type="primary">accs</name>
</gene>
<accession>A0A673WIA6</accession>
<keyword evidence="4" id="KW-1185">Reference proteome</keyword>
<organism evidence="3 4">
    <name type="scientific">Salmo trutta</name>
    <name type="common">Brown trout</name>
    <dbReference type="NCBI Taxonomy" id="8032"/>
    <lineage>
        <taxon>Eukaryota</taxon>
        <taxon>Metazoa</taxon>
        <taxon>Chordata</taxon>
        <taxon>Craniata</taxon>
        <taxon>Vertebrata</taxon>
        <taxon>Euteleostomi</taxon>
        <taxon>Actinopterygii</taxon>
        <taxon>Neopterygii</taxon>
        <taxon>Teleostei</taxon>
        <taxon>Protacanthopterygii</taxon>
        <taxon>Salmoniformes</taxon>
        <taxon>Salmonidae</taxon>
        <taxon>Salmoninae</taxon>
        <taxon>Salmo</taxon>
    </lineage>
</organism>
<reference evidence="3" key="2">
    <citation type="submission" date="2025-09" db="UniProtKB">
        <authorList>
            <consortium name="Ensembl"/>
        </authorList>
    </citation>
    <scope>IDENTIFICATION</scope>
</reference>